<feature type="region of interest" description="Disordered" evidence="1">
    <location>
        <begin position="1"/>
        <end position="65"/>
    </location>
</feature>
<sequence length="126" mass="13544">MPHLGIKRSARSGIQGYVGTRRKSRPAPFRPRGSDARHDPDGPRAPRPPGLGLRAPRGLAPFRGDTSRFACRSAGLAAPRTPLLQSQTKLVPAARDTCSTWSPGLPAQPGPAARRRQSGRPRAERV</sequence>
<reference evidence="2" key="1">
    <citation type="submission" date="2022-03" db="EMBL/GenBank/DDBJ databases">
        <authorList>
            <person name="Lindestad O."/>
        </authorList>
    </citation>
    <scope>NUCLEOTIDE SEQUENCE</scope>
</reference>
<name>A0A8S4R6E4_9NEOP</name>
<evidence type="ECO:0000313" key="3">
    <source>
        <dbReference type="Proteomes" id="UP000838756"/>
    </source>
</evidence>
<feature type="compositionally biased region" description="Low complexity" evidence="1">
    <location>
        <begin position="50"/>
        <end position="61"/>
    </location>
</feature>
<dbReference type="EMBL" id="CAKXAJ010024842">
    <property type="protein sequence ID" value="CAH2231592.1"/>
    <property type="molecule type" value="Genomic_DNA"/>
</dbReference>
<organism evidence="2 3">
    <name type="scientific">Pararge aegeria aegeria</name>
    <dbReference type="NCBI Taxonomy" id="348720"/>
    <lineage>
        <taxon>Eukaryota</taxon>
        <taxon>Metazoa</taxon>
        <taxon>Ecdysozoa</taxon>
        <taxon>Arthropoda</taxon>
        <taxon>Hexapoda</taxon>
        <taxon>Insecta</taxon>
        <taxon>Pterygota</taxon>
        <taxon>Neoptera</taxon>
        <taxon>Endopterygota</taxon>
        <taxon>Lepidoptera</taxon>
        <taxon>Glossata</taxon>
        <taxon>Ditrysia</taxon>
        <taxon>Papilionoidea</taxon>
        <taxon>Nymphalidae</taxon>
        <taxon>Satyrinae</taxon>
        <taxon>Satyrini</taxon>
        <taxon>Parargina</taxon>
        <taxon>Pararge</taxon>
    </lineage>
</organism>
<proteinExistence type="predicted"/>
<feature type="compositionally biased region" description="Basic and acidic residues" evidence="1">
    <location>
        <begin position="32"/>
        <end position="44"/>
    </location>
</feature>
<accession>A0A8S4R6E4</accession>
<dbReference type="AlphaFoldDB" id="A0A8S4R6E4"/>
<keyword evidence="3" id="KW-1185">Reference proteome</keyword>
<protein>
    <submittedName>
        <fullName evidence="2">Jg17004 protein</fullName>
    </submittedName>
</protein>
<comment type="caution">
    <text evidence="2">The sequence shown here is derived from an EMBL/GenBank/DDBJ whole genome shotgun (WGS) entry which is preliminary data.</text>
</comment>
<evidence type="ECO:0000256" key="1">
    <source>
        <dbReference type="SAM" id="MobiDB-lite"/>
    </source>
</evidence>
<feature type="region of interest" description="Disordered" evidence="1">
    <location>
        <begin position="96"/>
        <end position="126"/>
    </location>
</feature>
<gene>
    <name evidence="2" type="primary">jg17004</name>
    <name evidence="2" type="ORF">PAEG_LOCUS10066</name>
</gene>
<dbReference type="OrthoDB" id="10528216at2759"/>
<feature type="compositionally biased region" description="Basic residues" evidence="1">
    <location>
        <begin position="1"/>
        <end position="10"/>
    </location>
</feature>
<dbReference type="Proteomes" id="UP000838756">
    <property type="component" value="Unassembled WGS sequence"/>
</dbReference>
<evidence type="ECO:0000313" key="2">
    <source>
        <dbReference type="EMBL" id="CAH2231592.1"/>
    </source>
</evidence>